<evidence type="ECO:0000256" key="1">
    <source>
        <dbReference type="ARBA" id="ARBA00006638"/>
    </source>
</evidence>
<sequence>MDTINLDVLTRPFTPEQIRQREGRGGTRLDYLETHAVITRLNEAFAGAWSFEVISHEVTETEAIVHGRLTAGGISKTQFGGSDIARYRESQKPVSIADDLKAAASDALKKCATLFGVGLHLYDKPQRPPAARQQPAQSAPRVDRRTPQERPQVGGRPTSTSPGPARSGSGSAAGQPGNGRTCTYGQRTAP</sequence>
<dbReference type="Gene3D" id="3.30.390.80">
    <property type="entry name" value="DNA repair protein Rad52/59/22"/>
    <property type="match status" value="1"/>
</dbReference>
<dbReference type="Proteomes" id="UP000178606">
    <property type="component" value="Unassembled WGS sequence"/>
</dbReference>
<feature type="compositionally biased region" description="Low complexity" evidence="4">
    <location>
        <begin position="156"/>
        <end position="175"/>
    </location>
</feature>
<dbReference type="AlphaFoldDB" id="A0A1F6CFP0"/>
<feature type="region of interest" description="Disordered" evidence="4">
    <location>
        <begin position="125"/>
        <end position="190"/>
    </location>
</feature>
<organism evidence="5 6">
    <name type="scientific">Handelsmanbacteria sp. (strain RIFCSPLOWO2_12_FULL_64_10)</name>
    <dbReference type="NCBI Taxonomy" id="1817868"/>
    <lineage>
        <taxon>Bacteria</taxon>
        <taxon>Candidatus Handelsmaniibacteriota</taxon>
    </lineage>
</organism>
<comment type="similarity">
    <text evidence="1">Belongs to the RAD52 family.</text>
</comment>
<keyword evidence="2" id="KW-0227">DNA damage</keyword>
<dbReference type="EMBL" id="MFKF01000266">
    <property type="protein sequence ID" value="OGG47817.1"/>
    <property type="molecule type" value="Genomic_DNA"/>
</dbReference>
<feature type="compositionally biased region" description="Polar residues" evidence="4">
    <location>
        <begin position="178"/>
        <end position="190"/>
    </location>
</feature>
<protein>
    <recommendedName>
        <fullName evidence="7">DNA repair protein Rad52</fullName>
    </recommendedName>
</protein>
<comment type="caution">
    <text evidence="5">The sequence shown here is derived from an EMBL/GenBank/DDBJ whole genome shotgun (WGS) entry which is preliminary data.</text>
</comment>
<evidence type="ECO:0000313" key="6">
    <source>
        <dbReference type="Proteomes" id="UP000178606"/>
    </source>
</evidence>
<accession>A0A1F6CFP0</accession>
<dbReference type="InterPro" id="IPR042525">
    <property type="entry name" value="Rad52_Rad59_Rad22_sf"/>
</dbReference>
<name>A0A1F6CFP0_HANXR</name>
<evidence type="ECO:0000256" key="4">
    <source>
        <dbReference type="SAM" id="MobiDB-lite"/>
    </source>
</evidence>
<proteinExistence type="inferred from homology"/>
<feature type="compositionally biased region" description="Low complexity" evidence="4">
    <location>
        <begin position="129"/>
        <end position="140"/>
    </location>
</feature>
<evidence type="ECO:0008006" key="7">
    <source>
        <dbReference type="Google" id="ProtNLM"/>
    </source>
</evidence>
<keyword evidence="3" id="KW-0234">DNA repair</keyword>
<dbReference type="SUPFAM" id="SSF54768">
    <property type="entry name" value="dsRNA-binding domain-like"/>
    <property type="match status" value="1"/>
</dbReference>
<dbReference type="Pfam" id="PF04098">
    <property type="entry name" value="Rad52_Rad22"/>
    <property type="match status" value="1"/>
</dbReference>
<gene>
    <name evidence="5" type="ORF">A3F84_12810</name>
</gene>
<reference evidence="5 6" key="1">
    <citation type="journal article" date="2016" name="Nat. Commun.">
        <title>Thousands of microbial genomes shed light on interconnected biogeochemical processes in an aquifer system.</title>
        <authorList>
            <person name="Anantharaman K."/>
            <person name="Brown C.T."/>
            <person name="Hug L.A."/>
            <person name="Sharon I."/>
            <person name="Castelle C.J."/>
            <person name="Probst A.J."/>
            <person name="Thomas B.C."/>
            <person name="Singh A."/>
            <person name="Wilkins M.J."/>
            <person name="Karaoz U."/>
            <person name="Brodie E.L."/>
            <person name="Williams K.H."/>
            <person name="Hubbard S.S."/>
            <person name="Banfield J.F."/>
        </authorList>
    </citation>
    <scope>NUCLEOTIDE SEQUENCE [LARGE SCALE GENOMIC DNA]</scope>
    <source>
        <strain evidence="6">RIFCSPLOWO2_12_FULL_64_10</strain>
    </source>
</reference>
<dbReference type="GO" id="GO:0006310">
    <property type="term" value="P:DNA recombination"/>
    <property type="evidence" value="ECO:0007669"/>
    <property type="project" value="UniProtKB-ARBA"/>
</dbReference>
<evidence type="ECO:0000313" key="5">
    <source>
        <dbReference type="EMBL" id="OGG47817.1"/>
    </source>
</evidence>
<evidence type="ECO:0000256" key="2">
    <source>
        <dbReference type="ARBA" id="ARBA00022763"/>
    </source>
</evidence>
<dbReference type="GO" id="GO:0006302">
    <property type="term" value="P:double-strand break repair"/>
    <property type="evidence" value="ECO:0007669"/>
    <property type="project" value="UniProtKB-ARBA"/>
</dbReference>
<dbReference type="InterPro" id="IPR041247">
    <property type="entry name" value="Rad52_fam"/>
</dbReference>
<evidence type="ECO:0000256" key="3">
    <source>
        <dbReference type="ARBA" id="ARBA00023204"/>
    </source>
</evidence>